<organism evidence="1 2">
    <name type="scientific">Bacillus cereus</name>
    <dbReference type="NCBI Taxonomy" id="1396"/>
    <lineage>
        <taxon>Bacteria</taxon>
        <taxon>Bacillati</taxon>
        <taxon>Bacillota</taxon>
        <taxon>Bacilli</taxon>
        <taxon>Bacillales</taxon>
        <taxon>Bacillaceae</taxon>
        <taxon>Bacillus</taxon>
        <taxon>Bacillus cereus group</taxon>
    </lineage>
</organism>
<reference evidence="1 2" key="1">
    <citation type="submission" date="2017-09" db="EMBL/GenBank/DDBJ databases">
        <title>Large-scale bioinformatics analysis of Bacillus genomes uncovers conserved roles of natural products in bacterial physiology.</title>
        <authorList>
            <consortium name="Agbiome Team Llc"/>
            <person name="Bleich R.M."/>
            <person name="Grubbs K.J."/>
            <person name="Santa Maria K.C."/>
            <person name="Allen S.E."/>
            <person name="Farag S."/>
            <person name="Shank E.A."/>
            <person name="Bowers A."/>
        </authorList>
    </citation>
    <scope>NUCLEOTIDE SEQUENCE [LARGE SCALE GENOMIC DNA]</scope>
    <source>
        <strain evidence="1 2">AFS083043</strain>
    </source>
</reference>
<dbReference type="RefSeq" id="WP_098490589.1">
    <property type="nucleotide sequence ID" value="NZ_NUWN01000028.1"/>
</dbReference>
<sequence>MGMIGQYILVTDEELSKLKNNELDIYFKESDLDIDKSWQLLHFILCGEIGGGEPPLGHVVPLNDSIIDNDSLGTFYLTASEVEEAYSAIQDLNADDFKKMYNFHDLMDEQLYPLVENDDSDEIFEYTYSYFLEIKNLYKQAVSNKQSVIFFIL</sequence>
<evidence type="ECO:0000313" key="2">
    <source>
        <dbReference type="Proteomes" id="UP000242656"/>
    </source>
</evidence>
<dbReference type="Gene3D" id="3.40.1760.10">
    <property type="entry name" value="YfbM-like super family"/>
    <property type="match status" value="1"/>
</dbReference>
<proteinExistence type="predicted"/>
<dbReference type="Pfam" id="PF08974">
    <property type="entry name" value="DUF1877"/>
    <property type="match status" value="1"/>
</dbReference>
<dbReference type="InterPro" id="IPR035944">
    <property type="entry name" value="YfbM-like_sf"/>
</dbReference>
<gene>
    <name evidence="1" type="ORF">COI93_09545</name>
</gene>
<evidence type="ECO:0000313" key="1">
    <source>
        <dbReference type="EMBL" id="PFK43984.1"/>
    </source>
</evidence>
<dbReference type="AlphaFoldDB" id="A0A2B0MM35"/>
<accession>A0A2B0MM35</accession>
<comment type="caution">
    <text evidence="1">The sequence shown here is derived from an EMBL/GenBank/DDBJ whole genome shotgun (WGS) entry which is preliminary data.</text>
</comment>
<dbReference type="EMBL" id="NUWN01000028">
    <property type="protein sequence ID" value="PFK43984.1"/>
    <property type="molecule type" value="Genomic_DNA"/>
</dbReference>
<name>A0A2B0MM35_BACCE</name>
<dbReference type="Proteomes" id="UP000242656">
    <property type="component" value="Unassembled WGS sequence"/>
</dbReference>
<dbReference type="SUPFAM" id="SSF111069">
    <property type="entry name" value="Hypothetical protein yfbM"/>
    <property type="match status" value="1"/>
</dbReference>
<evidence type="ECO:0008006" key="3">
    <source>
        <dbReference type="Google" id="ProtNLM"/>
    </source>
</evidence>
<protein>
    <recommendedName>
        <fullName evidence="3">DUF1877 domain-containing protein</fullName>
    </recommendedName>
</protein>
<dbReference type="InterPro" id="IPR015068">
    <property type="entry name" value="DUF1877"/>
</dbReference>